<proteinExistence type="predicted"/>
<accession>A0A6M3HZX6</accession>
<gene>
    <name evidence="3" type="ORF">E3E15_07435</name>
</gene>
<keyword evidence="4" id="KW-1185">Reference proteome</keyword>
<feature type="transmembrane region" description="Helical" evidence="1">
    <location>
        <begin position="166"/>
        <end position="186"/>
    </location>
</feature>
<dbReference type="Pfam" id="PF10277">
    <property type="entry name" value="Frag1"/>
    <property type="match status" value="1"/>
</dbReference>
<evidence type="ECO:0000259" key="2">
    <source>
        <dbReference type="Pfam" id="PF10277"/>
    </source>
</evidence>
<dbReference type="EMBL" id="CP038017">
    <property type="protein sequence ID" value="QIV95186.1"/>
    <property type="molecule type" value="Genomic_DNA"/>
</dbReference>
<dbReference type="AlphaFoldDB" id="A0A6M3HZX6"/>
<keyword evidence="1" id="KW-1133">Transmembrane helix</keyword>
<evidence type="ECO:0000313" key="4">
    <source>
        <dbReference type="Proteomes" id="UP000503320"/>
    </source>
</evidence>
<sequence length="219" mass="25000">MKAEFNPKKLIFITTTSVAVLFLVIYFISIVNGHNKLCNPFISGCSDITHAGFYPPESYMLKAVLIPTATLMAIIFFFIKEWLVQISDYNSAVIKQGKFMLFLAAIGCAGLVIGTSVIDGENTPLQFHIKCVSIFFVSMTICQVWYTLVEYKYFHKVNKNPIFIRYFCLTITVVTAIVSIFMAPTYENQSIVEWWGVYALVLWFWTFSINKKVVSAKRN</sequence>
<dbReference type="RefSeq" id="WP_172107163.1">
    <property type="nucleotide sequence ID" value="NZ_CP038017.1"/>
</dbReference>
<evidence type="ECO:0000256" key="1">
    <source>
        <dbReference type="SAM" id="Phobius"/>
    </source>
</evidence>
<keyword evidence="1" id="KW-0472">Membrane</keyword>
<organism evidence="3 4">
    <name type="scientific">Allofrancisella frigidaquae</name>
    <dbReference type="NCBI Taxonomy" id="1085644"/>
    <lineage>
        <taxon>Bacteria</taxon>
        <taxon>Pseudomonadati</taxon>
        <taxon>Pseudomonadota</taxon>
        <taxon>Gammaproteobacteria</taxon>
        <taxon>Thiotrichales</taxon>
        <taxon>Francisellaceae</taxon>
        <taxon>Allofrancisella</taxon>
    </lineage>
</organism>
<evidence type="ECO:0000313" key="3">
    <source>
        <dbReference type="EMBL" id="QIV95186.1"/>
    </source>
</evidence>
<protein>
    <recommendedName>
        <fullName evidence="2">CWH43-like N-terminal domain-containing protein</fullName>
    </recommendedName>
</protein>
<dbReference type="Proteomes" id="UP000503320">
    <property type="component" value="Chromosome"/>
</dbReference>
<feature type="transmembrane region" description="Helical" evidence="1">
    <location>
        <begin position="192"/>
        <end position="209"/>
    </location>
</feature>
<feature type="domain" description="CWH43-like N-terminal" evidence="2">
    <location>
        <begin position="11"/>
        <end position="209"/>
    </location>
</feature>
<keyword evidence="1" id="KW-0812">Transmembrane</keyword>
<feature type="transmembrane region" description="Helical" evidence="1">
    <location>
        <begin position="99"/>
        <end position="118"/>
    </location>
</feature>
<feature type="transmembrane region" description="Helical" evidence="1">
    <location>
        <begin position="12"/>
        <end position="31"/>
    </location>
</feature>
<reference evidence="3 4" key="1">
    <citation type="submission" date="2019-03" db="EMBL/GenBank/DDBJ databases">
        <title>Complete Genome Sequence of Allofrancisella frigidaquae Strain SYSU 10HL1970 Isolated from Water-Cooling Systems in China.</title>
        <authorList>
            <person name="Ohrman C."/>
            <person name="Uneklint I."/>
            <person name="Sjodin A."/>
        </authorList>
    </citation>
    <scope>NUCLEOTIDE SEQUENCE [LARGE SCALE GENOMIC DNA]</scope>
    <source>
        <strain evidence="3 4">SYSU 10HL1970</strain>
    </source>
</reference>
<dbReference type="InterPro" id="IPR019402">
    <property type="entry name" value="CWH43_N"/>
</dbReference>
<feature type="transmembrane region" description="Helical" evidence="1">
    <location>
        <begin position="59"/>
        <end position="79"/>
    </location>
</feature>
<name>A0A6M3HZX6_9GAMM</name>
<feature type="transmembrane region" description="Helical" evidence="1">
    <location>
        <begin position="124"/>
        <end position="146"/>
    </location>
</feature>
<dbReference type="KEGG" id="afri:E3E15_07435"/>